<dbReference type="EMBL" id="AFWF01000006">
    <property type="protein sequence ID" value="EGU48986.1"/>
    <property type="molecule type" value="Genomic_DNA"/>
</dbReference>
<feature type="compositionally biased region" description="Basic and acidic residues" evidence="1">
    <location>
        <begin position="1"/>
        <end position="14"/>
    </location>
</feature>
<dbReference type="AlphaFoldDB" id="F9RWQ6"/>
<gene>
    <name evidence="3" type="ORF">VII00023_03593</name>
</gene>
<dbReference type="SUPFAM" id="SSF53474">
    <property type="entry name" value="alpha/beta-Hydrolases"/>
    <property type="match status" value="1"/>
</dbReference>
<organism evidence="3 4">
    <name type="scientific">Vibrio ichthyoenteri ATCC 700023</name>
    <dbReference type="NCBI Taxonomy" id="870968"/>
    <lineage>
        <taxon>Bacteria</taxon>
        <taxon>Pseudomonadati</taxon>
        <taxon>Pseudomonadota</taxon>
        <taxon>Gammaproteobacteria</taxon>
        <taxon>Vibrionales</taxon>
        <taxon>Vibrionaceae</taxon>
        <taxon>Vibrio</taxon>
    </lineage>
</organism>
<protein>
    <submittedName>
        <fullName evidence="3">Lipase, class 3</fullName>
    </submittedName>
</protein>
<dbReference type="OrthoDB" id="5522031at2"/>
<feature type="domain" description="Fungal lipase-type" evidence="2">
    <location>
        <begin position="99"/>
        <end position="226"/>
    </location>
</feature>
<evidence type="ECO:0000313" key="4">
    <source>
        <dbReference type="Proteomes" id="UP000004605"/>
    </source>
</evidence>
<proteinExistence type="predicted"/>
<dbReference type="CDD" id="cd00519">
    <property type="entry name" value="Lipase_3"/>
    <property type="match status" value="1"/>
</dbReference>
<feature type="region of interest" description="Disordered" evidence="1">
    <location>
        <begin position="1"/>
        <end position="21"/>
    </location>
</feature>
<sequence length="298" mass="33832">MAQIERNKRGENTPHGKKVTPYKTGLDAGNAYWMARLAKEVYLNASESQTANDQPSTAPDEERILANLLEEDKGFVSVFGVSRNSEQAALIEHQNYLCIAFRGTDELADWLDNLNAFSTPDLFGEFHRGFWQSVEDVWPSLNAKFRQLQQQTPRPLFITGHSLGGAMATIAAAKLVHEDKPFTSVYTFGQPRVLTRATARIFNSECLSRYFRFHNNNDIVTRAPARVMGYSHIGSYLYISSEQQIHQEAGWWFKFIDYVDGAVSALLEEGIDLVEDHDIDNYLTAVEKWDLVEASRDR</sequence>
<dbReference type="PANTHER" id="PTHR45856:SF24">
    <property type="entry name" value="FUNGAL LIPASE-LIKE DOMAIN-CONTAINING PROTEIN"/>
    <property type="match status" value="1"/>
</dbReference>
<dbReference type="RefSeq" id="WP_006710316.1">
    <property type="nucleotide sequence ID" value="NZ_AFWF01000006.1"/>
</dbReference>
<comment type="caution">
    <text evidence="3">The sequence shown here is derived from an EMBL/GenBank/DDBJ whole genome shotgun (WGS) entry which is preliminary data.</text>
</comment>
<name>F9RWQ6_9VIBR</name>
<dbReference type="InterPro" id="IPR029058">
    <property type="entry name" value="AB_hydrolase_fold"/>
</dbReference>
<dbReference type="Pfam" id="PF01764">
    <property type="entry name" value="Lipase_3"/>
    <property type="match status" value="1"/>
</dbReference>
<dbReference type="Gene3D" id="3.40.50.1820">
    <property type="entry name" value="alpha/beta hydrolase"/>
    <property type="match status" value="1"/>
</dbReference>
<evidence type="ECO:0000313" key="3">
    <source>
        <dbReference type="EMBL" id="EGU48986.1"/>
    </source>
</evidence>
<evidence type="ECO:0000256" key="1">
    <source>
        <dbReference type="SAM" id="MobiDB-lite"/>
    </source>
</evidence>
<evidence type="ECO:0000259" key="2">
    <source>
        <dbReference type="Pfam" id="PF01764"/>
    </source>
</evidence>
<accession>F9RWQ6</accession>
<keyword evidence="4" id="KW-1185">Reference proteome</keyword>
<dbReference type="InterPro" id="IPR002921">
    <property type="entry name" value="Fungal_lipase-type"/>
</dbReference>
<dbReference type="GO" id="GO:0006629">
    <property type="term" value="P:lipid metabolic process"/>
    <property type="evidence" value="ECO:0007669"/>
    <property type="project" value="InterPro"/>
</dbReference>
<dbReference type="PANTHER" id="PTHR45856">
    <property type="entry name" value="ALPHA/BETA-HYDROLASES SUPERFAMILY PROTEIN"/>
    <property type="match status" value="1"/>
</dbReference>
<dbReference type="Proteomes" id="UP000004605">
    <property type="component" value="Unassembled WGS sequence"/>
</dbReference>
<reference evidence="3 4" key="1">
    <citation type="journal article" date="2012" name="Int. J. Syst. Evol. Microbiol.">
        <title>Vibrio caribbeanicus sp. nov., isolated from the marine sponge Scleritoderma cyanea.</title>
        <authorList>
            <person name="Hoffmann M."/>
            <person name="Monday S.R."/>
            <person name="Allard M.W."/>
            <person name="Strain E.A."/>
            <person name="Whittaker P."/>
            <person name="Naum M."/>
            <person name="McCarthy P.J."/>
            <person name="Lopez J.V."/>
            <person name="Fischer M."/>
            <person name="Brown E.W."/>
        </authorList>
    </citation>
    <scope>NUCLEOTIDE SEQUENCE [LARGE SCALE GENOMIC DNA]</scope>
    <source>
        <strain evidence="3 4">ATCC 700023</strain>
    </source>
</reference>
<dbReference type="InterPro" id="IPR051218">
    <property type="entry name" value="Sec_MonoDiacylglyc_Lipase"/>
</dbReference>